<evidence type="ECO:0000313" key="4">
    <source>
        <dbReference type="EMBL" id="KAE8125835.1"/>
    </source>
</evidence>
<reference evidence="4 5" key="1">
    <citation type="submission" date="2019-06" db="EMBL/GenBank/DDBJ databases">
        <title>A chromosomal-level reference genome of Carpinus fangiana (Coryloideae, Betulaceae).</title>
        <authorList>
            <person name="Yang X."/>
            <person name="Wang Z."/>
            <person name="Zhang L."/>
            <person name="Hao G."/>
            <person name="Liu J."/>
            <person name="Yang Y."/>
        </authorList>
    </citation>
    <scope>NUCLEOTIDE SEQUENCE [LARGE SCALE GENOMIC DNA]</scope>
    <source>
        <strain evidence="4">Cfa_2016G</strain>
        <tissue evidence="4">Leaf</tissue>
    </source>
</reference>
<dbReference type="OrthoDB" id="185373at2759"/>
<dbReference type="EMBL" id="CM017328">
    <property type="protein sequence ID" value="KAE8125835.1"/>
    <property type="molecule type" value="Genomic_DNA"/>
</dbReference>
<proteinExistence type="inferred from homology"/>
<dbReference type="Gene3D" id="1.25.40.10">
    <property type="entry name" value="Tetratricopeptide repeat domain"/>
    <property type="match status" value="4"/>
</dbReference>
<name>A0A5N6RTY8_9ROSI</name>
<evidence type="ECO:0000256" key="3">
    <source>
        <dbReference type="PROSITE-ProRule" id="PRU00708"/>
    </source>
</evidence>
<evidence type="ECO:0000256" key="2">
    <source>
        <dbReference type="ARBA" id="ARBA00022737"/>
    </source>
</evidence>
<dbReference type="InterPro" id="IPR011990">
    <property type="entry name" value="TPR-like_helical_dom_sf"/>
</dbReference>
<dbReference type="AlphaFoldDB" id="A0A5N6RTY8"/>
<feature type="repeat" description="PPR" evidence="3">
    <location>
        <begin position="303"/>
        <end position="337"/>
    </location>
</feature>
<feature type="repeat" description="PPR" evidence="3">
    <location>
        <begin position="338"/>
        <end position="372"/>
    </location>
</feature>
<evidence type="ECO:0008006" key="6">
    <source>
        <dbReference type="Google" id="ProtNLM"/>
    </source>
</evidence>
<evidence type="ECO:0000313" key="5">
    <source>
        <dbReference type="Proteomes" id="UP000327013"/>
    </source>
</evidence>
<dbReference type="NCBIfam" id="TIGR00756">
    <property type="entry name" value="PPR"/>
    <property type="match status" value="6"/>
</dbReference>
<evidence type="ECO:0000256" key="1">
    <source>
        <dbReference type="ARBA" id="ARBA00007626"/>
    </source>
</evidence>
<feature type="repeat" description="PPR" evidence="3">
    <location>
        <begin position="199"/>
        <end position="233"/>
    </location>
</feature>
<comment type="similarity">
    <text evidence="1">Belongs to the PPR family. P subfamily.</text>
</comment>
<dbReference type="Pfam" id="PF13812">
    <property type="entry name" value="PPR_3"/>
    <property type="match status" value="1"/>
</dbReference>
<gene>
    <name evidence="4" type="ORF">FH972_020605</name>
</gene>
<dbReference type="PANTHER" id="PTHR47447">
    <property type="entry name" value="OS03G0856100 PROTEIN"/>
    <property type="match status" value="1"/>
</dbReference>
<feature type="repeat" description="PPR" evidence="3">
    <location>
        <begin position="477"/>
        <end position="511"/>
    </location>
</feature>
<protein>
    <recommendedName>
        <fullName evidence="6">Pentacotripeptide-repeat region of PRORP domain-containing protein</fullName>
    </recommendedName>
</protein>
<organism evidence="4 5">
    <name type="scientific">Carpinus fangiana</name>
    <dbReference type="NCBI Taxonomy" id="176857"/>
    <lineage>
        <taxon>Eukaryota</taxon>
        <taxon>Viridiplantae</taxon>
        <taxon>Streptophyta</taxon>
        <taxon>Embryophyta</taxon>
        <taxon>Tracheophyta</taxon>
        <taxon>Spermatophyta</taxon>
        <taxon>Magnoliopsida</taxon>
        <taxon>eudicotyledons</taxon>
        <taxon>Gunneridae</taxon>
        <taxon>Pentapetalae</taxon>
        <taxon>rosids</taxon>
        <taxon>fabids</taxon>
        <taxon>Fagales</taxon>
        <taxon>Betulaceae</taxon>
        <taxon>Carpinus</taxon>
    </lineage>
</organism>
<keyword evidence="2" id="KW-0677">Repeat</keyword>
<dbReference type="PANTHER" id="PTHR47447:SF23">
    <property type="entry name" value="PENTACOTRIPEPTIDE-REPEAT REGION OF PRORP DOMAIN-CONTAINING PROTEIN"/>
    <property type="match status" value="1"/>
</dbReference>
<dbReference type="Pfam" id="PF13041">
    <property type="entry name" value="PPR_2"/>
    <property type="match status" value="3"/>
</dbReference>
<feature type="repeat" description="PPR" evidence="3">
    <location>
        <begin position="268"/>
        <end position="302"/>
    </location>
</feature>
<keyword evidence="5" id="KW-1185">Reference proteome</keyword>
<dbReference type="InterPro" id="IPR002885">
    <property type="entry name" value="PPR_rpt"/>
</dbReference>
<dbReference type="PROSITE" id="PS51375">
    <property type="entry name" value="PPR"/>
    <property type="match status" value="6"/>
</dbReference>
<dbReference type="Proteomes" id="UP000327013">
    <property type="component" value="Chromosome 8"/>
</dbReference>
<dbReference type="Pfam" id="PF01535">
    <property type="entry name" value="PPR"/>
    <property type="match status" value="1"/>
</dbReference>
<feature type="repeat" description="PPR" evidence="3">
    <location>
        <begin position="373"/>
        <end position="403"/>
    </location>
</feature>
<sequence length="536" mass="62811">MLSTQRLITFSRENIQRKFKLKFQTQARNHPISLQALSSLANILNSHSPKNPNSGTFTKRSQFHFPGRTETTRFLLSVADSHEPTEFRQDPDDQSAIYVQNLLMFRRDKPAEAIERALDLCGLRLTEDLVLSVLHRHRSDWRPAYVFFNWVCRKGEEGSGYSPGSGVYNKILDILGKLQRFEEMIQVLDKMLKRKRLVNNETYEILLNRFAAAHKVEEAIDIFNKRKQFGLESDLVAFQRLLMWLCRYKHVEAAETIFHSKRNEFGCNVKTWNIILNGWCILGNVYEAKRFWKEIIASKCKTDMFTYGTFINALTKKGKLGTAVKLFQAMQENDLKPDVVICNCIIDALCFKKRIPEALEVFKEMKEHGCPPNATTYNSLIKHLCKIRRMEKVYELLDEMEQKKGSCLPNDITSNYLLKTLKKPEEVPILLERMKRNGCEMTSDTYNLILKLYMDWDDQERVRYTWEEMERNGLGHDRRSYTIMIHGFYDNGRIQDALRYFSEMASKGMVPEPRTKILVIDMNMKLKESRRTRGKK</sequence>
<accession>A0A5N6RTY8</accession>